<dbReference type="Pfam" id="PF00497">
    <property type="entry name" value="SBP_bac_3"/>
    <property type="match status" value="1"/>
</dbReference>
<dbReference type="Proteomes" id="UP001382727">
    <property type="component" value="Chromosome"/>
</dbReference>
<evidence type="ECO:0000256" key="3">
    <source>
        <dbReference type="SAM" id="SignalP"/>
    </source>
</evidence>
<proteinExistence type="predicted"/>
<feature type="compositionally biased region" description="Basic and acidic residues" evidence="2">
    <location>
        <begin position="285"/>
        <end position="299"/>
    </location>
</feature>
<dbReference type="PANTHER" id="PTHR35936">
    <property type="entry name" value="MEMBRANE-BOUND LYTIC MUREIN TRANSGLYCOSYLASE F"/>
    <property type="match status" value="1"/>
</dbReference>
<dbReference type="PROSITE" id="PS51257">
    <property type="entry name" value="PROKAR_LIPOPROTEIN"/>
    <property type="match status" value="1"/>
</dbReference>
<reference evidence="5 6" key="1">
    <citation type="submission" date="2024-02" db="EMBL/GenBank/DDBJ databases">
        <title>Janibacter sp. nov., isolated from gut of marine sandworm.</title>
        <authorList>
            <person name="Kim B."/>
            <person name="Jun M.O."/>
            <person name="Shin N.-R."/>
        </authorList>
    </citation>
    <scope>NUCLEOTIDE SEQUENCE [LARGE SCALE GENOMIC DNA]</scope>
    <source>
        <strain evidence="5 6">A1S7</strain>
    </source>
</reference>
<dbReference type="InterPro" id="IPR001638">
    <property type="entry name" value="Solute-binding_3/MltF_N"/>
</dbReference>
<evidence type="ECO:0000259" key="4">
    <source>
        <dbReference type="SMART" id="SM00062"/>
    </source>
</evidence>
<feature type="domain" description="Solute-binding protein family 3/N-terminal" evidence="4">
    <location>
        <begin position="52"/>
        <end position="274"/>
    </location>
</feature>
<dbReference type="SUPFAM" id="SSF53850">
    <property type="entry name" value="Periplasmic binding protein-like II"/>
    <property type="match status" value="1"/>
</dbReference>
<feature type="region of interest" description="Disordered" evidence="2">
    <location>
        <begin position="285"/>
        <end position="310"/>
    </location>
</feature>
<dbReference type="EMBL" id="CP144913">
    <property type="protein sequence ID" value="WXB76776.1"/>
    <property type="molecule type" value="Genomic_DNA"/>
</dbReference>
<accession>A0ABZ2MIA0</accession>
<feature type="chain" id="PRO_5047511289" evidence="3">
    <location>
        <begin position="24"/>
        <end position="310"/>
    </location>
</feature>
<dbReference type="Gene3D" id="3.40.190.10">
    <property type="entry name" value="Periplasmic binding protein-like II"/>
    <property type="match status" value="2"/>
</dbReference>
<feature type="signal peptide" evidence="3">
    <location>
        <begin position="1"/>
        <end position="23"/>
    </location>
</feature>
<name>A0ABZ2MIA0_9MICO</name>
<dbReference type="PANTHER" id="PTHR35936:SF17">
    <property type="entry name" value="ARGININE-BINDING EXTRACELLULAR PROTEIN ARTP"/>
    <property type="match status" value="1"/>
</dbReference>
<dbReference type="SMART" id="SM00062">
    <property type="entry name" value="PBPb"/>
    <property type="match status" value="1"/>
</dbReference>
<organism evidence="5 6">
    <name type="scientific">Janibacter alittae</name>
    <dbReference type="NCBI Taxonomy" id="3115209"/>
    <lineage>
        <taxon>Bacteria</taxon>
        <taxon>Bacillati</taxon>
        <taxon>Actinomycetota</taxon>
        <taxon>Actinomycetes</taxon>
        <taxon>Micrococcales</taxon>
        <taxon>Intrasporangiaceae</taxon>
        <taxon>Janibacter</taxon>
    </lineage>
</organism>
<keyword evidence="1 3" id="KW-0732">Signal</keyword>
<keyword evidence="6" id="KW-1185">Reference proteome</keyword>
<evidence type="ECO:0000256" key="1">
    <source>
        <dbReference type="ARBA" id="ARBA00022729"/>
    </source>
</evidence>
<feature type="compositionally biased region" description="Gly residues" evidence="2">
    <location>
        <begin position="26"/>
        <end position="41"/>
    </location>
</feature>
<dbReference type="RefSeq" id="WP_338750090.1">
    <property type="nucleotide sequence ID" value="NZ_CP144913.1"/>
</dbReference>
<gene>
    <name evidence="5" type="ORF">V1351_01580</name>
</gene>
<protein>
    <submittedName>
        <fullName evidence="5">Transporter substrate-binding domain-containing protein</fullName>
    </submittedName>
</protein>
<feature type="region of interest" description="Disordered" evidence="2">
    <location>
        <begin position="26"/>
        <end position="45"/>
    </location>
</feature>
<evidence type="ECO:0000313" key="6">
    <source>
        <dbReference type="Proteomes" id="UP001382727"/>
    </source>
</evidence>
<evidence type="ECO:0000313" key="5">
    <source>
        <dbReference type="EMBL" id="WXB76776.1"/>
    </source>
</evidence>
<sequence>MRSTRMLAGTAAAALALTMAACGDGGSEGSSGDGSSSGEGGDTLAKIKDDGVITVGIAGEEPYSFKKDGELTGATIAIHKKVFGEMGVDEVKGVQTEWGSLIPGLNAGRFDIISAGMSILPERCEQADFGHPEIMYTTALMTPKGNPEDVNDMHDVADADLKLAVMSGAIESGYSDKLGIDKMEVGSPQDGMDAVLQERADAFALTGISLRTMAENNPDAAVDVTEPFTAIVDGKKQIGAGATVFRKGDDKLREAYNKEIDKIVGDEQAFLDVVGEFGFTDAERPKGEITTEELCKGELPDATQSEAVPD</sequence>
<evidence type="ECO:0000256" key="2">
    <source>
        <dbReference type="SAM" id="MobiDB-lite"/>
    </source>
</evidence>